<dbReference type="AlphaFoldDB" id="F4Q4X3"/>
<dbReference type="STRING" id="1054147.F4Q4X3"/>
<dbReference type="InterPro" id="IPR029060">
    <property type="entry name" value="PIN-like_dom_sf"/>
</dbReference>
<organism evidence="3 4">
    <name type="scientific">Cavenderia fasciculata</name>
    <name type="common">Slime mold</name>
    <name type="synonym">Dictyostelium fasciculatum</name>
    <dbReference type="NCBI Taxonomy" id="261658"/>
    <lineage>
        <taxon>Eukaryota</taxon>
        <taxon>Amoebozoa</taxon>
        <taxon>Evosea</taxon>
        <taxon>Eumycetozoa</taxon>
        <taxon>Dictyostelia</taxon>
        <taxon>Acytosteliales</taxon>
        <taxon>Cavenderiaceae</taxon>
        <taxon>Cavenderia</taxon>
    </lineage>
</organism>
<gene>
    <name evidence="3" type="ORF">DFA_08061</name>
</gene>
<feature type="region of interest" description="Disordered" evidence="2">
    <location>
        <begin position="615"/>
        <end position="648"/>
    </location>
</feature>
<dbReference type="PANTHER" id="PTHR15665">
    <property type="entry name" value="ASTEROID PROTEIN"/>
    <property type="match status" value="1"/>
</dbReference>
<dbReference type="GeneID" id="14869110"/>
<name>F4Q4X3_CACFS</name>
<dbReference type="Gene3D" id="3.40.50.1010">
    <property type="entry name" value="5'-nuclease"/>
    <property type="match status" value="1"/>
</dbReference>
<feature type="compositionally biased region" description="Acidic residues" evidence="2">
    <location>
        <begin position="626"/>
        <end position="636"/>
    </location>
</feature>
<feature type="compositionally biased region" description="Basic and acidic residues" evidence="2">
    <location>
        <begin position="615"/>
        <end position="625"/>
    </location>
</feature>
<dbReference type="EMBL" id="GL883021">
    <property type="protein sequence ID" value="EGG17079.1"/>
    <property type="molecule type" value="Genomic_DNA"/>
</dbReference>
<evidence type="ECO:0000256" key="1">
    <source>
        <dbReference type="ARBA" id="ARBA00007398"/>
    </source>
</evidence>
<evidence type="ECO:0000313" key="3">
    <source>
        <dbReference type="EMBL" id="EGG17079.1"/>
    </source>
</evidence>
<dbReference type="InterPro" id="IPR026832">
    <property type="entry name" value="Asteroid"/>
</dbReference>
<sequence>MGVQGFTSYFKGKSGRGIYLTDEAKKQKLIIGIDGNALMYYLSDKVLSSVGSYINLYDDIKNYFESFLKNGMELIVFMDGFTPIGKFKELEKRYESKLQDIKELVGNLIDPNAKFPFTRFLPPKLLLNEFKAVLKELGIHYHGSFQESDNEMKQWVVDNKGKIFGVISNDSDFLFFNLGETYYFALSDLKVEDNEIYGLGHTSKQTSLALGIEERYLPMVATLIGNDYTKHIRSKFRGSNYQRIDSIVKNIANYSGSSIISIIKDNYHRLPKNDEEICLDSYFYYLPQPTKEPRSEKGYIYDGLFFAYSDHRDFRFVKSQPWFEYFFSIDCGSNYNHLSFMRSPYQQSSVYQLEPTIPLSRSFVFKTAPIRDRMFGLLAYELKTSVHYTELSPDQFTYASVQRTPILSEFGVLDCWNDKITLQRRLQELCFIFTTDKETSKRLSSQFQSKDYQMDDLLLILFLKYLKGCNLIPNANREEPIQDWMIDAFILHHVLISHRVDVDRSNFDSNKQTFEAIQMFDYFQSLMFMATTSLDILAITKIQHRRLLPPHRSLDCVVFQILWREASLKSKQKIVDPINDLFSSRKSVITQDIENHFNQLRQQINGSTLSFDYKSKEQQEEKEVEKEEVEEEEEEEKEKTTTTTTTSNIEIRLENLKLCNN</sequence>
<keyword evidence="4" id="KW-1185">Reference proteome</keyword>
<dbReference type="OrthoDB" id="19925at2759"/>
<evidence type="ECO:0000256" key="2">
    <source>
        <dbReference type="SAM" id="MobiDB-lite"/>
    </source>
</evidence>
<dbReference type="OMA" id="IEEWMVD"/>
<comment type="similarity">
    <text evidence="1">Belongs to the asteroid family.</text>
</comment>
<dbReference type="RefSeq" id="XP_004355563.1">
    <property type="nucleotide sequence ID" value="XM_004355510.1"/>
</dbReference>
<dbReference type="PRINTS" id="PR00853">
    <property type="entry name" value="XPGRADSUPER"/>
</dbReference>
<evidence type="ECO:0008006" key="5">
    <source>
        <dbReference type="Google" id="ProtNLM"/>
    </source>
</evidence>
<proteinExistence type="inferred from homology"/>
<dbReference type="SUPFAM" id="SSF88723">
    <property type="entry name" value="PIN domain-like"/>
    <property type="match status" value="1"/>
</dbReference>
<accession>F4Q4X3</accession>
<dbReference type="PANTHER" id="PTHR15665:SF1">
    <property type="entry name" value="PROTEIN ASTEROID HOMOLOG 1"/>
    <property type="match status" value="1"/>
</dbReference>
<reference evidence="4" key="1">
    <citation type="journal article" date="2011" name="Genome Res.">
        <title>Phylogeny-wide analysis of social amoeba genomes highlights ancient origins for complex intercellular communication.</title>
        <authorList>
            <person name="Heidel A.J."/>
            <person name="Lawal H.M."/>
            <person name="Felder M."/>
            <person name="Schilde C."/>
            <person name="Helps N.R."/>
            <person name="Tunggal B."/>
            <person name="Rivero F."/>
            <person name="John U."/>
            <person name="Schleicher M."/>
            <person name="Eichinger L."/>
            <person name="Platzer M."/>
            <person name="Noegel A.A."/>
            <person name="Schaap P."/>
            <person name="Gloeckner G."/>
        </authorList>
    </citation>
    <scope>NUCLEOTIDE SEQUENCE [LARGE SCALE GENOMIC DNA]</scope>
    <source>
        <strain evidence="4">SH3</strain>
    </source>
</reference>
<protein>
    <recommendedName>
        <fullName evidence="5">Asteroid domain-containing protein</fullName>
    </recommendedName>
</protein>
<evidence type="ECO:0000313" key="4">
    <source>
        <dbReference type="Proteomes" id="UP000007797"/>
    </source>
</evidence>
<dbReference type="InterPro" id="IPR006084">
    <property type="entry name" value="XPG/Rad2"/>
</dbReference>
<dbReference type="Proteomes" id="UP000007797">
    <property type="component" value="Unassembled WGS sequence"/>
</dbReference>
<dbReference type="KEGG" id="dfa:DFA_08061"/>